<dbReference type="InterPro" id="IPR011009">
    <property type="entry name" value="Kinase-like_dom_sf"/>
</dbReference>
<feature type="region of interest" description="Disordered" evidence="1">
    <location>
        <begin position="279"/>
        <end position="308"/>
    </location>
</feature>
<evidence type="ECO:0000313" key="3">
    <source>
        <dbReference type="Proteomes" id="UP000075714"/>
    </source>
</evidence>
<dbReference type="PANTHER" id="PTHR37171">
    <property type="entry name" value="SERINE/THREONINE-PROTEIN KINASE YRZF-RELATED"/>
    <property type="match status" value="1"/>
</dbReference>
<sequence length="469" mass="49489">MWSGRREVYAFASLQEFLTNYHPWNPINLAGCVGPGTHFVNHLAPVQVLPWDGFEATCRKLIAAVPNGGPVKIAVPKGTTVPLGSERNVQDELNGRLVRPLVEACSANGPAFMLQGVRGSLKCLNGSPDDLFVDAECKEVLVPIEYKTSRALNVPSGDLVATYASATARSGAKEAVHQMAGYLAEVTYGALITDRQLFCFRREGSTLHISAAVPVTGDPHCPPAPSPGRVGSDATRGAEQAAADAAEQRLSQKGHGPAAPSAVGALFCLATLAGQQRSMRQASDAASGGGRGSRSASPGGAARRPSVGGAAVPLQGLAAALTPTPLAAVSEGSFESSDVFGPGFMYKQFLAEGRTGRVLTGVIGGQPAAVKVADLYKQPEARAEMQIEVEIYRRLRSLQGVHIPRLLAYGYIDGWQYFVATSLERPSLESNETWPEDEAATIMSAIRALDKVRRDGLWAAVCGDGCMHI</sequence>
<dbReference type="OrthoDB" id="541154at2759"/>
<evidence type="ECO:0000256" key="1">
    <source>
        <dbReference type="SAM" id="MobiDB-lite"/>
    </source>
</evidence>
<reference evidence="3" key="1">
    <citation type="journal article" date="2016" name="Nat. Commun.">
        <title>The Gonium pectorale genome demonstrates co-option of cell cycle regulation during the evolution of multicellularity.</title>
        <authorList>
            <person name="Hanschen E.R."/>
            <person name="Marriage T.N."/>
            <person name="Ferris P.J."/>
            <person name="Hamaji T."/>
            <person name="Toyoda A."/>
            <person name="Fujiyama A."/>
            <person name="Neme R."/>
            <person name="Noguchi H."/>
            <person name="Minakuchi Y."/>
            <person name="Suzuki M."/>
            <person name="Kawai-Toyooka H."/>
            <person name="Smith D.R."/>
            <person name="Sparks H."/>
            <person name="Anderson J."/>
            <person name="Bakaric R."/>
            <person name="Luria V."/>
            <person name="Karger A."/>
            <person name="Kirschner M.W."/>
            <person name="Durand P.M."/>
            <person name="Michod R.E."/>
            <person name="Nozaki H."/>
            <person name="Olson B.J."/>
        </authorList>
    </citation>
    <scope>NUCLEOTIDE SEQUENCE [LARGE SCALE GENOMIC DNA]</scope>
    <source>
        <strain evidence="3">NIES-2863</strain>
    </source>
</reference>
<dbReference type="Proteomes" id="UP000075714">
    <property type="component" value="Unassembled WGS sequence"/>
</dbReference>
<proteinExistence type="predicted"/>
<dbReference type="PANTHER" id="PTHR37171:SF1">
    <property type="entry name" value="SERINE_THREONINE-PROTEIN KINASE YRZF-RELATED"/>
    <property type="match status" value="1"/>
</dbReference>
<dbReference type="SUPFAM" id="SSF56112">
    <property type="entry name" value="Protein kinase-like (PK-like)"/>
    <property type="match status" value="1"/>
</dbReference>
<feature type="compositionally biased region" description="Low complexity" evidence="1">
    <location>
        <begin position="233"/>
        <end position="249"/>
    </location>
</feature>
<keyword evidence="3" id="KW-1185">Reference proteome</keyword>
<comment type="caution">
    <text evidence="2">The sequence shown here is derived from an EMBL/GenBank/DDBJ whole genome shotgun (WGS) entry which is preliminary data.</text>
</comment>
<protein>
    <recommendedName>
        <fullName evidence="4">Protein kinase domain-containing protein</fullName>
    </recommendedName>
</protein>
<feature type="region of interest" description="Disordered" evidence="1">
    <location>
        <begin position="213"/>
        <end position="257"/>
    </location>
</feature>
<evidence type="ECO:0008006" key="4">
    <source>
        <dbReference type="Google" id="ProtNLM"/>
    </source>
</evidence>
<dbReference type="EMBL" id="LSYV01000007">
    <property type="protein sequence ID" value="KXZ53565.1"/>
    <property type="molecule type" value="Genomic_DNA"/>
</dbReference>
<organism evidence="2 3">
    <name type="scientific">Gonium pectorale</name>
    <name type="common">Green alga</name>
    <dbReference type="NCBI Taxonomy" id="33097"/>
    <lineage>
        <taxon>Eukaryota</taxon>
        <taxon>Viridiplantae</taxon>
        <taxon>Chlorophyta</taxon>
        <taxon>core chlorophytes</taxon>
        <taxon>Chlorophyceae</taxon>
        <taxon>CS clade</taxon>
        <taxon>Chlamydomonadales</taxon>
        <taxon>Volvocaceae</taxon>
        <taxon>Gonium</taxon>
    </lineage>
</organism>
<dbReference type="AlphaFoldDB" id="A0A150GUM2"/>
<evidence type="ECO:0000313" key="2">
    <source>
        <dbReference type="EMBL" id="KXZ53565.1"/>
    </source>
</evidence>
<name>A0A150GUM2_GONPE</name>
<accession>A0A150GUM2</accession>
<gene>
    <name evidence="2" type="ORF">GPECTOR_6g482</name>
</gene>
<feature type="compositionally biased region" description="Low complexity" evidence="1">
    <location>
        <begin position="293"/>
        <end position="306"/>
    </location>
</feature>
<dbReference type="InterPro" id="IPR052396">
    <property type="entry name" value="Meiotic_Drive_Suppr_Kinase"/>
</dbReference>